<comment type="caution">
    <text evidence="1">The sequence shown here is derived from an EMBL/GenBank/DDBJ whole genome shotgun (WGS) entry which is preliminary data.</text>
</comment>
<dbReference type="EMBL" id="ASHM01042829">
    <property type="protein sequence ID" value="PNX82841.1"/>
    <property type="molecule type" value="Genomic_DNA"/>
</dbReference>
<feature type="non-terminal residue" evidence="1">
    <location>
        <position position="36"/>
    </location>
</feature>
<reference evidence="1 2" key="1">
    <citation type="journal article" date="2014" name="Am. J. Bot.">
        <title>Genome assembly and annotation for red clover (Trifolium pratense; Fabaceae).</title>
        <authorList>
            <person name="Istvanek J."/>
            <person name="Jaros M."/>
            <person name="Krenek A."/>
            <person name="Repkova J."/>
        </authorList>
    </citation>
    <scope>NUCLEOTIDE SEQUENCE [LARGE SCALE GENOMIC DNA]</scope>
    <source>
        <strain evidence="2">cv. Tatra</strain>
        <tissue evidence="1">Young leaves</tissue>
    </source>
</reference>
<organism evidence="1 2">
    <name type="scientific">Trifolium pratense</name>
    <name type="common">Red clover</name>
    <dbReference type="NCBI Taxonomy" id="57577"/>
    <lineage>
        <taxon>Eukaryota</taxon>
        <taxon>Viridiplantae</taxon>
        <taxon>Streptophyta</taxon>
        <taxon>Embryophyta</taxon>
        <taxon>Tracheophyta</taxon>
        <taxon>Spermatophyta</taxon>
        <taxon>Magnoliopsida</taxon>
        <taxon>eudicotyledons</taxon>
        <taxon>Gunneridae</taxon>
        <taxon>Pentapetalae</taxon>
        <taxon>rosids</taxon>
        <taxon>fabids</taxon>
        <taxon>Fabales</taxon>
        <taxon>Fabaceae</taxon>
        <taxon>Papilionoideae</taxon>
        <taxon>50 kb inversion clade</taxon>
        <taxon>NPAAA clade</taxon>
        <taxon>Hologalegina</taxon>
        <taxon>IRL clade</taxon>
        <taxon>Trifolieae</taxon>
        <taxon>Trifolium</taxon>
    </lineage>
</organism>
<accession>A0A2K3LWC2</accession>
<dbReference type="Proteomes" id="UP000236291">
    <property type="component" value="Unassembled WGS sequence"/>
</dbReference>
<gene>
    <name evidence="1" type="ORF">L195_g038876</name>
</gene>
<reference evidence="1 2" key="2">
    <citation type="journal article" date="2017" name="Front. Plant Sci.">
        <title>Gene Classification and Mining of Molecular Markers Useful in Red Clover (Trifolium pratense) Breeding.</title>
        <authorList>
            <person name="Istvanek J."/>
            <person name="Dluhosova J."/>
            <person name="Dluhos P."/>
            <person name="Patkova L."/>
            <person name="Nedelnik J."/>
            <person name="Repkova J."/>
        </authorList>
    </citation>
    <scope>NUCLEOTIDE SEQUENCE [LARGE SCALE GENOMIC DNA]</scope>
    <source>
        <strain evidence="2">cv. Tatra</strain>
        <tissue evidence="1">Young leaves</tissue>
    </source>
</reference>
<protein>
    <submittedName>
        <fullName evidence="1">Uncharacterized protein</fullName>
    </submittedName>
</protein>
<name>A0A2K3LWC2_TRIPR</name>
<evidence type="ECO:0000313" key="2">
    <source>
        <dbReference type="Proteomes" id="UP000236291"/>
    </source>
</evidence>
<sequence length="36" mass="3477">MASSSVSLAGSVAASNLLRSSIVGFIGLPLRSLGSA</sequence>
<proteinExistence type="predicted"/>
<dbReference type="AlphaFoldDB" id="A0A2K3LWC2"/>
<evidence type="ECO:0000313" key="1">
    <source>
        <dbReference type="EMBL" id="PNX82841.1"/>
    </source>
</evidence>